<dbReference type="PANTHER" id="PTHR45792">
    <property type="entry name" value="DIACYLGLYCEROL LIPASE HOMOLOG-RELATED"/>
    <property type="match status" value="1"/>
</dbReference>
<keyword evidence="10" id="KW-1133">Transmembrane helix</keyword>
<reference evidence="16" key="1">
    <citation type="submission" date="2020-10" db="EMBL/GenBank/DDBJ databases">
        <title>Unveiling of a novel bifunctional photoreceptor, Dualchrome1, isolated from a cosmopolitan green alga.</title>
        <authorList>
            <person name="Suzuki S."/>
            <person name="Kawachi M."/>
        </authorList>
    </citation>
    <scope>NUCLEOTIDE SEQUENCE</scope>
    <source>
        <strain evidence="16">NIES 2893</strain>
    </source>
</reference>
<evidence type="ECO:0000256" key="8">
    <source>
        <dbReference type="ARBA" id="ARBA00022837"/>
    </source>
</evidence>
<evidence type="ECO:0000256" key="7">
    <source>
        <dbReference type="ARBA" id="ARBA00022801"/>
    </source>
</evidence>
<comment type="subcellular location">
    <subcellularLocation>
        <location evidence="2">Cell membrane</location>
        <topology evidence="2">Multi-pass membrane protein</topology>
    </subcellularLocation>
</comment>
<keyword evidence="9" id="KW-0442">Lipid degradation</keyword>
<keyword evidence="5" id="KW-0812">Transmembrane</keyword>
<keyword evidence="8" id="KW-0106">Calcium</keyword>
<dbReference type="EMBL" id="BNJQ01000003">
    <property type="protein sequence ID" value="GHP02480.1"/>
    <property type="molecule type" value="Genomic_DNA"/>
</dbReference>
<keyword evidence="7" id="KW-0378">Hydrolase</keyword>
<evidence type="ECO:0000256" key="12">
    <source>
        <dbReference type="ARBA" id="ARBA00023136"/>
    </source>
</evidence>
<dbReference type="GO" id="GO:0016042">
    <property type="term" value="P:lipid catabolic process"/>
    <property type="evidence" value="ECO:0007669"/>
    <property type="project" value="UniProtKB-KW"/>
</dbReference>
<dbReference type="AlphaFoldDB" id="A0A830H906"/>
<evidence type="ECO:0000256" key="10">
    <source>
        <dbReference type="ARBA" id="ARBA00022989"/>
    </source>
</evidence>
<dbReference type="SUPFAM" id="SSF53474">
    <property type="entry name" value="alpha/beta-Hydrolases"/>
    <property type="match status" value="1"/>
</dbReference>
<keyword evidence="4" id="KW-0597">Phosphoprotein</keyword>
<dbReference type="GO" id="GO:0046872">
    <property type="term" value="F:metal ion binding"/>
    <property type="evidence" value="ECO:0007669"/>
    <property type="project" value="UniProtKB-KW"/>
</dbReference>
<gene>
    <name evidence="16" type="ORF">PPROV_000123700</name>
</gene>
<evidence type="ECO:0000259" key="15">
    <source>
        <dbReference type="Pfam" id="PF01764"/>
    </source>
</evidence>
<accession>A0A830H906</accession>
<dbReference type="Pfam" id="PF01764">
    <property type="entry name" value="Lipase_3"/>
    <property type="match status" value="1"/>
</dbReference>
<dbReference type="Proteomes" id="UP000660262">
    <property type="component" value="Unassembled WGS sequence"/>
</dbReference>
<evidence type="ECO:0000256" key="11">
    <source>
        <dbReference type="ARBA" id="ARBA00023098"/>
    </source>
</evidence>
<keyword evidence="3" id="KW-1003">Cell membrane</keyword>
<evidence type="ECO:0000256" key="5">
    <source>
        <dbReference type="ARBA" id="ARBA00022692"/>
    </source>
</evidence>
<evidence type="ECO:0000313" key="16">
    <source>
        <dbReference type="EMBL" id="GHP02480.1"/>
    </source>
</evidence>
<keyword evidence="11" id="KW-0443">Lipid metabolism</keyword>
<dbReference type="EC" id="3.1.1.116" evidence="14"/>
<dbReference type="OrthoDB" id="438440at2759"/>
<protein>
    <recommendedName>
        <fullName evidence="14">sn-1-specific diacylglycerol lipase</fullName>
        <ecNumber evidence="14">3.1.1.116</ecNumber>
    </recommendedName>
</protein>
<proteinExistence type="predicted"/>
<organism evidence="16 17">
    <name type="scientific">Pycnococcus provasolii</name>
    <dbReference type="NCBI Taxonomy" id="41880"/>
    <lineage>
        <taxon>Eukaryota</taxon>
        <taxon>Viridiplantae</taxon>
        <taxon>Chlorophyta</taxon>
        <taxon>Pseudoscourfieldiophyceae</taxon>
        <taxon>Pseudoscourfieldiales</taxon>
        <taxon>Pycnococcaceae</taxon>
        <taxon>Pycnococcus</taxon>
    </lineage>
</organism>
<keyword evidence="6" id="KW-0479">Metal-binding</keyword>
<evidence type="ECO:0000256" key="14">
    <source>
        <dbReference type="ARBA" id="ARBA00026104"/>
    </source>
</evidence>
<dbReference type="CDD" id="cd00519">
    <property type="entry name" value="Lipase_3"/>
    <property type="match status" value="1"/>
</dbReference>
<evidence type="ECO:0000256" key="6">
    <source>
        <dbReference type="ARBA" id="ARBA00022723"/>
    </source>
</evidence>
<dbReference type="Gene3D" id="3.40.50.1820">
    <property type="entry name" value="alpha/beta hydrolase"/>
    <property type="match status" value="1"/>
</dbReference>
<sequence>MSVATKPTMMTQRISRSCYQQLRRYRFAAHRSKMNRHAAKAAHDENNMLVPYDGGAAANTLDKAKDTITTSFEEATEYATETLIKTAAGDNEEAALLLRKLPATLSAANSRVDELAGSPPSTLQELQAIVELWKLAQSGRQPYEEARRVAAETSPAAEISVIHPAAEALAFADVVYENSTEIRKECAARGFEVIYIDTEATPGNPASFLAFHKDRKVAYLSIRGTHTVADVLTDLVSHTESAEHPTIDDDGIVHAHAGMLASARAIVSRSRPILKELLEPQGYALVVTGHSLGAGTAALVTILLSVDDDEEVELPTDVDGAASEPSSSLDPTRMFAELSKAFLMIEGSKPRDSSMPIIAMAFACPPVLDATSAVACASRSAGAPLKRFFGTAAATQAEQSHDDNNDEEAPMCISYALRDDIVPRASLRNLVKLATFVNTTIKSGQSLAQQRDLSSTIKEETSYDGVRHTGGLNYHEDFLLPGVVVMLYEQHLASEEESSEWRALACDGLAAPLRVLELCPRSLDDHKTRNYTEALKAVASTSSPRSDIAWRTPVA</sequence>
<dbReference type="PANTHER" id="PTHR45792:SF8">
    <property type="entry name" value="DIACYLGLYCEROL LIPASE-ALPHA"/>
    <property type="match status" value="1"/>
</dbReference>
<dbReference type="GO" id="GO:0016298">
    <property type="term" value="F:lipase activity"/>
    <property type="evidence" value="ECO:0007669"/>
    <property type="project" value="TreeGrafter"/>
</dbReference>
<evidence type="ECO:0000256" key="1">
    <source>
        <dbReference type="ARBA" id="ARBA00001913"/>
    </source>
</evidence>
<evidence type="ECO:0000313" key="17">
    <source>
        <dbReference type="Proteomes" id="UP000660262"/>
    </source>
</evidence>
<evidence type="ECO:0000256" key="4">
    <source>
        <dbReference type="ARBA" id="ARBA00022553"/>
    </source>
</evidence>
<dbReference type="InterPro" id="IPR052214">
    <property type="entry name" value="DAG_Lipase-Related"/>
</dbReference>
<evidence type="ECO:0000256" key="2">
    <source>
        <dbReference type="ARBA" id="ARBA00004651"/>
    </source>
</evidence>
<evidence type="ECO:0000256" key="9">
    <source>
        <dbReference type="ARBA" id="ARBA00022963"/>
    </source>
</evidence>
<keyword evidence="12" id="KW-0472">Membrane</keyword>
<comment type="cofactor">
    <cofactor evidence="1">
        <name>Ca(2+)</name>
        <dbReference type="ChEBI" id="CHEBI:29108"/>
    </cofactor>
</comment>
<comment type="catalytic activity">
    <reaction evidence="13">
        <text>a 1,2-diacyl-sn-glycerol + H2O = a 2-acylglycerol + a fatty acid + H(+)</text>
        <dbReference type="Rhea" id="RHEA:33275"/>
        <dbReference type="ChEBI" id="CHEBI:15377"/>
        <dbReference type="ChEBI" id="CHEBI:15378"/>
        <dbReference type="ChEBI" id="CHEBI:17389"/>
        <dbReference type="ChEBI" id="CHEBI:17815"/>
        <dbReference type="ChEBI" id="CHEBI:28868"/>
        <dbReference type="EC" id="3.1.1.116"/>
    </reaction>
    <physiologicalReaction direction="left-to-right" evidence="13">
        <dbReference type="Rhea" id="RHEA:33276"/>
    </physiologicalReaction>
</comment>
<dbReference type="InterPro" id="IPR002921">
    <property type="entry name" value="Fungal_lipase-type"/>
</dbReference>
<keyword evidence="17" id="KW-1185">Reference proteome</keyword>
<dbReference type="InterPro" id="IPR029058">
    <property type="entry name" value="AB_hydrolase_fold"/>
</dbReference>
<dbReference type="GO" id="GO:0005886">
    <property type="term" value="C:plasma membrane"/>
    <property type="evidence" value="ECO:0007669"/>
    <property type="project" value="UniProtKB-SubCell"/>
</dbReference>
<evidence type="ECO:0000256" key="3">
    <source>
        <dbReference type="ARBA" id="ARBA00022475"/>
    </source>
</evidence>
<feature type="domain" description="Fungal lipase-type" evidence="15">
    <location>
        <begin position="219"/>
        <end position="309"/>
    </location>
</feature>
<name>A0A830H906_9CHLO</name>
<evidence type="ECO:0000256" key="13">
    <source>
        <dbReference type="ARBA" id="ARBA00024531"/>
    </source>
</evidence>
<comment type="caution">
    <text evidence="16">The sequence shown here is derived from an EMBL/GenBank/DDBJ whole genome shotgun (WGS) entry which is preliminary data.</text>
</comment>